<dbReference type="SUPFAM" id="SSF52540">
    <property type="entry name" value="P-loop containing nucleoside triphosphate hydrolases"/>
    <property type="match status" value="1"/>
</dbReference>
<dbReference type="InterPro" id="IPR027417">
    <property type="entry name" value="P-loop_NTPase"/>
</dbReference>
<dbReference type="Gene3D" id="3.40.50.300">
    <property type="entry name" value="P-loop containing nucleotide triphosphate hydrolases"/>
    <property type="match status" value="1"/>
</dbReference>
<name>A0A2W4TK75_9GAMM</name>
<evidence type="ECO:0000313" key="3">
    <source>
        <dbReference type="Proteomes" id="UP000249396"/>
    </source>
</evidence>
<dbReference type="Pfam" id="PF13614">
    <property type="entry name" value="AAA_31"/>
    <property type="match status" value="1"/>
</dbReference>
<feature type="domain" description="AAA" evidence="1">
    <location>
        <begin position="4"/>
        <end position="86"/>
    </location>
</feature>
<accession>A0A2W4TK75</accession>
<reference evidence="2 3" key="1">
    <citation type="journal article" date="2018" name="Aquat. Microb. Ecol.">
        <title>Gammaproteobacterial methanotrophs dominate.</title>
        <authorList>
            <person name="Rissanen A.J."/>
            <person name="Saarenheimo J."/>
            <person name="Tiirola M."/>
            <person name="Peura S."/>
            <person name="Aalto S.L."/>
            <person name="Karvinen A."/>
            <person name="Nykanen H."/>
        </authorList>
    </citation>
    <scope>NUCLEOTIDE SEQUENCE [LARGE SCALE GENOMIC DNA]</scope>
    <source>
        <strain evidence="2">AMbin10</strain>
    </source>
</reference>
<proteinExistence type="predicted"/>
<dbReference type="Proteomes" id="UP000249396">
    <property type="component" value="Unassembled WGS sequence"/>
</dbReference>
<dbReference type="PANTHER" id="PTHR13696">
    <property type="entry name" value="P-LOOP CONTAINING NUCLEOSIDE TRIPHOSPHATE HYDROLASE"/>
    <property type="match status" value="1"/>
</dbReference>
<dbReference type="InterPro" id="IPR025669">
    <property type="entry name" value="AAA_dom"/>
</dbReference>
<gene>
    <name evidence="2" type="ORF">DM484_05665</name>
</gene>
<dbReference type="EMBL" id="QJPH01000200">
    <property type="protein sequence ID" value="PZN82857.1"/>
    <property type="molecule type" value="Genomic_DNA"/>
</dbReference>
<dbReference type="AlphaFoldDB" id="A0A2W4TK75"/>
<protein>
    <recommendedName>
        <fullName evidence="1">AAA domain-containing protein</fullName>
    </recommendedName>
</protein>
<evidence type="ECO:0000313" key="2">
    <source>
        <dbReference type="EMBL" id="PZN82857.1"/>
    </source>
</evidence>
<sequence length="143" mass="15458">MCIKICIVSTKGGVGKTTLTANLGGILADLGQRVLLIDADPQPTLSTYYEVRDESPSGISELIAKSQVGDCVSRTVIDNLYLIYSNDPEGRLADWILHDPIGSSLPTYFRPRPFQALPSQPDPMQAKTATTFTGRMSLIRSAG</sequence>
<organism evidence="2 3">
    <name type="scientific">Candidatus Methylumidiphilus alinenensis</name>
    <dbReference type="NCBI Taxonomy" id="2202197"/>
    <lineage>
        <taxon>Bacteria</taxon>
        <taxon>Pseudomonadati</taxon>
        <taxon>Pseudomonadota</taxon>
        <taxon>Gammaproteobacteria</taxon>
        <taxon>Methylococcales</taxon>
        <taxon>Candidatus Methylumidiphilus</taxon>
    </lineage>
</organism>
<dbReference type="CDD" id="cd02042">
    <property type="entry name" value="ParAB_family"/>
    <property type="match status" value="1"/>
</dbReference>
<evidence type="ECO:0000259" key="1">
    <source>
        <dbReference type="Pfam" id="PF13614"/>
    </source>
</evidence>
<comment type="caution">
    <text evidence="2">The sequence shown here is derived from an EMBL/GenBank/DDBJ whole genome shotgun (WGS) entry which is preliminary data.</text>
</comment>
<dbReference type="InterPro" id="IPR050678">
    <property type="entry name" value="DNA_Partitioning_ATPase"/>
</dbReference>
<dbReference type="PANTHER" id="PTHR13696:SF52">
    <property type="entry name" value="PARA FAMILY PROTEIN CT_582"/>
    <property type="match status" value="1"/>
</dbReference>